<feature type="domain" description="Peptidase M1 membrane alanine aminopeptidase" evidence="13">
    <location>
        <begin position="280"/>
        <end position="458"/>
    </location>
</feature>
<evidence type="ECO:0000256" key="3">
    <source>
        <dbReference type="ARBA" id="ARBA00010136"/>
    </source>
</evidence>
<keyword evidence="9" id="KW-0378">Hydrolase</keyword>
<keyword evidence="8" id="KW-0479">Metal-binding</keyword>
<evidence type="ECO:0000256" key="5">
    <source>
        <dbReference type="ARBA" id="ARBA00015611"/>
    </source>
</evidence>
<organism evidence="15 16">
    <name type="scientific">Pendulispora rubella</name>
    <dbReference type="NCBI Taxonomy" id="2741070"/>
    <lineage>
        <taxon>Bacteria</taxon>
        <taxon>Pseudomonadati</taxon>
        <taxon>Myxococcota</taxon>
        <taxon>Myxococcia</taxon>
        <taxon>Myxococcales</taxon>
        <taxon>Sorangiineae</taxon>
        <taxon>Pendulisporaceae</taxon>
        <taxon>Pendulispora</taxon>
    </lineage>
</organism>
<comment type="catalytic activity">
    <reaction evidence="1">
        <text>Release of an N-terminal amino acid, Xaa-|-Yaa- from a peptide, amide or arylamide. Xaa is preferably Ala, but may be most amino acids including Pro (slow action). When a terminal hydrophobic residue is followed by a prolyl residue, the two may be released as an intact Xaa-Pro dipeptide.</text>
        <dbReference type="EC" id="3.4.11.2"/>
    </reaction>
</comment>
<dbReference type="InterPro" id="IPR014782">
    <property type="entry name" value="Peptidase_M1_dom"/>
</dbReference>
<name>A0ABZ2KZ52_9BACT</name>
<gene>
    <name evidence="15" type="ORF">LVJ94_37475</name>
</gene>
<dbReference type="Pfam" id="PF01433">
    <property type="entry name" value="Peptidase_M1"/>
    <property type="match status" value="1"/>
</dbReference>
<comment type="similarity">
    <text evidence="3">Belongs to the peptidase M1 family.</text>
</comment>
<keyword evidence="16" id="KW-1185">Reference proteome</keyword>
<feature type="region of interest" description="Disordered" evidence="12">
    <location>
        <begin position="27"/>
        <end position="51"/>
    </location>
</feature>
<dbReference type="RefSeq" id="WP_394832222.1">
    <property type="nucleotide sequence ID" value="NZ_CP089929.1"/>
</dbReference>
<dbReference type="Proteomes" id="UP001374803">
    <property type="component" value="Chromosome"/>
</dbReference>
<dbReference type="EC" id="3.4.11.2" evidence="4"/>
<proteinExistence type="inferred from homology"/>
<evidence type="ECO:0000256" key="11">
    <source>
        <dbReference type="ARBA" id="ARBA00023049"/>
    </source>
</evidence>
<dbReference type="Pfam" id="PF17900">
    <property type="entry name" value="Peptidase_M1_N"/>
    <property type="match status" value="1"/>
</dbReference>
<evidence type="ECO:0000256" key="2">
    <source>
        <dbReference type="ARBA" id="ARBA00001947"/>
    </source>
</evidence>
<dbReference type="EMBL" id="CP089983">
    <property type="protein sequence ID" value="WXB02594.1"/>
    <property type="molecule type" value="Genomic_DNA"/>
</dbReference>
<evidence type="ECO:0000256" key="9">
    <source>
        <dbReference type="ARBA" id="ARBA00022801"/>
    </source>
</evidence>
<dbReference type="Gene3D" id="1.10.390.10">
    <property type="entry name" value="Neutral Protease Domain 2"/>
    <property type="match status" value="1"/>
</dbReference>
<evidence type="ECO:0000259" key="13">
    <source>
        <dbReference type="Pfam" id="PF01433"/>
    </source>
</evidence>
<dbReference type="Gene3D" id="2.60.40.1730">
    <property type="entry name" value="tricorn interacting facor f3 domain"/>
    <property type="match status" value="1"/>
</dbReference>
<evidence type="ECO:0000256" key="1">
    <source>
        <dbReference type="ARBA" id="ARBA00000098"/>
    </source>
</evidence>
<evidence type="ECO:0000256" key="10">
    <source>
        <dbReference type="ARBA" id="ARBA00022833"/>
    </source>
</evidence>
<evidence type="ECO:0000313" key="15">
    <source>
        <dbReference type="EMBL" id="WXB02594.1"/>
    </source>
</evidence>
<sequence length="866" mass="93248">MKTVLFRAAIASAAGLFLWHCGDDSPGSQPPGVDAGPDGSGIPDAGSDSGTCSGCTGTRDYDAKSYALRASYDWSKQRLIAEEDVSLALTQSNTVVALDANVEVKGVTAKGKDIPWAYDTVQKVLHVNVAQVPAEQGAVTFVVKYEAALSRSLFASKGRDGDPVTSRVVFTSSEPDRARNWLVSNDHPSDRALWSAELTVADDEDAISNGERVKDEKKDGSHIVGYRIETPLPTYLMAFAGGQLEHKDRAATDKHKPLSVWYRKGLVLDTEAHLDLLAELMETFGKLVDPYPFNRYSVVLLPEFGGGMENATITFNQESSGQGTVGFGLNAHELAHHWFGDWVTMHTYDDVWFKEGMATLLASEAERKHRETGESKNVRLFGRTFGFDPADAIVDKSLKGIEKYTDGPYGRAAWTITQIRARVGEDAFWGALKAILKGHAAGTLTGEQFVRGFAPALDDAAITKILATLEKKEPPGVAIETPQAGDAGLAGDVKLTLTDPSAALLDPIDVVIVDKDGNVGETKKLTPGAPLTVNLPEGSYLVYDPREVHPSWDDSFTVDPAAYYGGLSPRMVPLTDGARKQFTAGSSAVQERILLEQQASPPPFEPSAMPSFYNGLDSRAAKFTAEVAGCQWLSRATDKGPWTAALTEIATKPAVNSYNTRLALCGSETPAVWFDGELEGTIDAKNAGRKNYLLSFDYGAARSLAFAGNLAKNAPSLLLRDQAVSRLASQAAAERYTKVPDAEVPAWQAFFRERIAETTTQSRLLNVWKGVSALSDHTALAAIGGKLQSVVLSASNQRKIVCEANKVAGTHADAWEAFRNAAQPWSKLAADTSTVLQDPSKCTPALTPARSLSVQHDAVAQERALR</sequence>
<dbReference type="InterPro" id="IPR001930">
    <property type="entry name" value="Peptidase_M1"/>
</dbReference>
<dbReference type="PANTHER" id="PTHR11533:SF174">
    <property type="entry name" value="PUROMYCIN-SENSITIVE AMINOPEPTIDASE-RELATED"/>
    <property type="match status" value="1"/>
</dbReference>
<dbReference type="InterPro" id="IPR042097">
    <property type="entry name" value="Aminopeptidase_N-like_N_sf"/>
</dbReference>
<feature type="domain" description="Aminopeptidase N-like N-terminal" evidence="14">
    <location>
        <begin position="64"/>
        <end position="236"/>
    </location>
</feature>
<dbReference type="InterPro" id="IPR027268">
    <property type="entry name" value="Peptidase_M4/M1_CTD_sf"/>
</dbReference>
<evidence type="ECO:0000256" key="7">
    <source>
        <dbReference type="ARBA" id="ARBA00022670"/>
    </source>
</evidence>
<dbReference type="InterPro" id="IPR050344">
    <property type="entry name" value="Peptidase_M1_aminopeptidases"/>
</dbReference>
<keyword evidence="10" id="KW-0862">Zinc</keyword>
<accession>A0ABZ2KZ52</accession>
<protein>
    <recommendedName>
        <fullName evidence="5">Aminopeptidase N</fullName>
        <ecNumber evidence="4">3.4.11.2</ecNumber>
    </recommendedName>
</protein>
<keyword evidence="6" id="KW-0031">Aminopeptidase</keyword>
<comment type="cofactor">
    <cofactor evidence="2">
        <name>Zn(2+)</name>
        <dbReference type="ChEBI" id="CHEBI:29105"/>
    </cofactor>
</comment>
<dbReference type="PRINTS" id="PR00756">
    <property type="entry name" value="ALADIPTASE"/>
</dbReference>
<evidence type="ECO:0000256" key="6">
    <source>
        <dbReference type="ARBA" id="ARBA00022438"/>
    </source>
</evidence>
<keyword evidence="7" id="KW-0645">Protease</keyword>
<keyword evidence="11" id="KW-0482">Metalloprotease</keyword>
<dbReference type="InterPro" id="IPR045357">
    <property type="entry name" value="Aminopeptidase_N-like_N"/>
</dbReference>
<dbReference type="SUPFAM" id="SSF63737">
    <property type="entry name" value="Leukotriene A4 hydrolase N-terminal domain"/>
    <property type="match status" value="1"/>
</dbReference>
<dbReference type="SUPFAM" id="SSF55486">
    <property type="entry name" value="Metalloproteases ('zincins'), catalytic domain"/>
    <property type="match status" value="1"/>
</dbReference>
<evidence type="ECO:0000313" key="16">
    <source>
        <dbReference type="Proteomes" id="UP001374803"/>
    </source>
</evidence>
<reference evidence="15" key="1">
    <citation type="submission" date="2021-12" db="EMBL/GenBank/DDBJ databases">
        <title>Discovery of the Pendulisporaceae a myxobacterial family with distinct sporulation behavior and unique specialized metabolism.</title>
        <authorList>
            <person name="Garcia R."/>
            <person name="Popoff A."/>
            <person name="Bader C.D."/>
            <person name="Loehr J."/>
            <person name="Walesch S."/>
            <person name="Walt C."/>
            <person name="Boldt J."/>
            <person name="Bunk B."/>
            <person name="Haeckl F.J.F.P.J."/>
            <person name="Gunesch A.P."/>
            <person name="Birkelbach J."/>
            <person name="Nuebel U."/>
            <person name="Pietschmann T."/>
            <person name="Bach T."/>
            <person name="Mueller R."/>
        </authorList>
    </citation>
    <scope>NUCLEOTIDE SEQUENCE</scope>
    <source>
        <strain evidence="15">MSr11367</strain>
    </source>
</reference>
<dbReference type="PANTHER" id="PTHR11533">
    <property type="entry name" value="PROTEASE M1 ZINC METALLOPROTEASE"/>
    <property type="match status" value="1"/>
</dbReference>
<evidence type="ECO:0000256" key="12">
    <source>
        <dbReference type="SAM" id="MobiDB-lite"/>
    </source>
</evidence>
<evidence type="ECO:0000256" key="8">
    <source>
        <dbReference type="ARBA" id="ARBA00022723"/>
    </source>
</evidence>
<evidence type="ECO:0000259" key="14">
    <source>
        <dbReference type="Pfam" id="PF17900"/>
    </source>
</evidence>
<evidence type="ECO:0000256" key="4">
    <source>
        <dbReference type="ARBA" id="ARBA00012564"/>
    </source>
</evidence>